<proteinExistence type="predicted"/>
<dbReference type="Proteomes" id="UP000583929">
    <property type="component" value="Unassembled WGS sequence"/>
</dbReference>
<dbReference type="AlphaFoldDB" id="A0A7J6I200"/>
<gene>
    <name evidence="1" type="ORF">G4B88_001791</name>
</gene>
<keyword evidence="2" id="KW-1185">Reference proteome</keyword>
<reference evidence="1 2" key="1">
    <citation type="journal article" date="2020" name="bioRxiv">
        <title>Sequence and annotation of 42 cannabis genomes reveals extensive copy number variation in cannabinoid synthesis and pathogen resistance genes.</title>
        <authorList>
            <person name="Mckernan K.J."/>
            <person name="Helbert Y."/>
            <person name="Kane L.T."/>
            <person name="Ebling H."/>
            <person name="Zhang L."/>
            <person name="Liu B."/>
            <person name="Eaton Z."/>
            <person name="Mclaughlin S."/>
            <person name="Kingan S."/>
            <person name="Baybayan P."/>
            <person name="Concepcion G."/>
            <person name="Jordan M."/>
            <person name="Riva A."/>
            <person name="Barbazuk W."/>
            <person name="Harkins T."/>
        </authorList>
    </citation>
    <scope>NUCLEOTIDE SEQUENCE [LARGE SCALE GENOMIC DNA]</scope>
    <source>
        <strain evidence="2">cv. Jamaican Lion 4</strain>
        <tissue evidence="1">Leaf</tissue>
    </source>
</reference>
<comment type="caution">
    <text evidence="1">The sequence shown here is derived from an EMBL/GenBank/DDBJ whole genome shotgun (WGS) entry which is preliminary data.</text>
</comment>
<sequence length="114" mass="12395">MPAPKNPFIVGNSSQLRYLTSASSSGDLFNGRTTSLCVSLSVGSTSEVLIKSKPGDKIQLIVSNEELIFNASTSHPNLTPLLTLPEKKHKVIADDEKKKCEAIDKDEKNHKTSK</sequence>
<dbReference type="EMBL" id="JAATIQ010000012">
    <property type="protein sequence ID" value="KAF4401597.1"/>
    <property type="molecule type" value="Genomic_DNA"/>
</dbReference>
<organism evidence="1 2">
    <name type="scientific">Cannabis sativa</name>
    <name type="common">Hemp</name>
    <name type="synonym">Marijuana</name>
    <dbReference type="NCBI Taxonomy" id="3483"/>
    <lineage>
        <taxon>Eukaryota</taxon>
        <taxon>Viridiplantae</taxon>
        <taxon>Streptophyta</taxon>
        <taxon>Embryophyta</taxon>
        <taxon>Tracheophyta</taxon>
        <taxon>Spermatophyta</taxon>
        <taxon>Magnoliopsida</taxon>
        <taxon>eudicotyledons</taxon>
        <taxon>Gunneridae</taxon>
        <taxon>Pentapetalae</taxon>
        <taxon>rosids</taxon>
        <taxon>fabids</taxon>
        <taxon>Rosales</taxon>
        <taxon>Cannabaceae</taxon>
        <taxon>Cannabis</taxon>
    </lineage>
</organism>
<evidence type="ECO:0000313" key="1">
    <source>
        <dbReference type="EMBL" id="KAF4401597.1"/>
    </source>
</evidence>
<evidence type="ECO:0000313" key="2">
    <source>
        <dbReference type="Proteomes" id="UP000583929"/>
    </source>
</evidence>
<accession>A0A7J6I200</accession>
<name>A0A7J6I200_CANSA</name>
<protein>
    <submittedName>
        <fullName evidence="1">Uncharacterized protein</fullName>
    </submittedName>
</protein>